<comment type="caution">
    <text evidence="7">The sequence shown here is derived from an EMBL/GenBank/DDBJ whole genome shotgun (WGS) entry which is preliminary data.</text>
</comment>
<evidence type="ECO:0000259" key="5">
    <source>
        <dbReference type="PROSITE" id="PS50112"/>
    </source>
</evidence>
<dbReference type="GO" id="GO:0000155">
    <property type="term" value="F:phosphorelay sensor kinase activity"/>
    <property type="evidence" value="ECO:0007669"/>
    <property type="project" value="InterPro"/>
</dbReference>
<dbReference type="CDD" id="cd16917">
    <property type="entry name" value="HATPase_UhpB-NarQ-NarX-like"/>
    <property type="match status" value="1"/>
</dbReference>
<dbReference type="PROSITE" id="PS50113">
    <property type="entry name" value="PAC"/>
    <property type="match status" value="1"/>
</dbReference>
<keyword evidence="1" id="KW-0808">Transferase</keyword>
<evidence type="ECO:0000256" key="3">
    <source>
        <dbReference type="ARBA" id="ARBA00023012"/>
    </source>
</evidence>
<dbReference type="RefSeq" id="WP_188420183.1">
    <property type="nucleotide sequence ID" value="NZ_BMDP01000002.1"/>
</dbReference>
<dbReference type="InterPro" id="IPR013656">
    <property type="entry name" value="PAS_4"/>
</dbReference>
<proteinExistence type="predicted"/>
<dbReference type="Gene3D" id="1.20.5.1930">
    <property type="match status" value="1"/>
</dbReference>
<dbReference type="SMART" id="SM00387">
    <property type="entry name" value="HATPase_c"/>
    <property type="match status" value="1"/>
</dbReference>
<feature type="domain" description="Histidine kinase" evidence="4">
    <location>
        <begin position="156"/>
        <end position="353"/>
    </location>
</feature>
<dbReference type="InterPro" id="IPR036890">
    <property type="entry name" value="HATPase_C_sf"/>
</dbReference>
<dbReference type="EMBL" id="BMDP01000002">
    <property type="protein sequence ID" value="GGI54088.1"/>
    <property type="molecule type" value="Genomic_DNA"/>
</dbReference>
<dbReference type="PANTHER" id="PTHR24421:SF59">
    <property type="entry name" value="OXYGEN SENSOR HISTIDINE KINASE NREB"/>
    <property type="match status" value="1"/>
</dbReference>
<dbReference type="Gene3D" id="3.30.450.20">
    <property type="entry name" value="PAS domain"/>
    <property type="match status" value="1"/>
</dbReference>
<protein>
    <recommendedName>
        <fullName evidence="9">PAS domain S-box protein</fullName>
    </recommendedName>
</protein>
<evidence type="ECO:0000256" key="1">
    <source>
        <dbReference type="ARBA" id="ARBA00022679"/>
    </source>
</evidence>
<reference evidence="7" key="2">
    <citation type="submission" date="2020-09" db="EMBL/GenBank/DDBJ databases">
        <authorList>
            <person name="Sun Q."/>
            <person name="Sedlacek I."/>
        </authorList>
    </citation>
    <scope>NUCLEOTIDE SEQUENCE</scope>
    <source>
        <strain evidence="7">CCM 7664</strain>
    </source>
</reference>
<evidence type="ECO:0008006" key="9">
    <source>
        <dbReference type="Google" id="ProtNLM"/>
    </source>
</evidence>
<dbReference type="GO" id="GO:0016020">
    <property type="term" value="C:membrane"/>
    <property type="evidence" value="ECO:0007669"/>
    <property type="project" value="InterPro"/>
</dbReference>
<keyword evidence="2" id="KW-0418">Kinase</keyword>
<keyword evidence="8" id="KW-1185">Reference proteome</keyword>
<feature type="domain" description="PAC" evidence="6">
    <location>
        <begin position="74"/>
        <end position="130"/>
    </location>
</feature>
<dbReference type="Gene3D" id="3.30.565.10">
    <property type="entry name" value="Histidine kinase-like ATPase, C-terminal domain"/>
    <property type="match status" value="1"/>
</dbReference>
<dbReference type="InterPro" id="IPR000014">
    <property type="entry name" value="PAS"/>
</dbReference>
<organism evidence="7 8">
    <name type="scientific">Oxalicibacterium solurbis</name>
    <dbReference type="NCBI Taxonomy" id="69280"/>
    <lineage>
        <taxon>Bacteria</taxon>
        <taxon>Pseudomonadati</taxon>
        <taxon>Pseudomonadota</taxon>
        <taxon>Betaproteobacteria</taxon>
        <taxon>Burkholderiales</taxon>
        <taxon>Oxalobacteraceae</taxon>
        <taxon>Oxalicibacterium</taxon>
    </lineage>
</organism>
<evidence type="ECO:0000259" key="4">
    <source>
        <dbReference type="PROSITE" id="PS50109"/>
    </source>
</evidence>
<evidence type="ECO:0000313" key="7">
    <source>
        <dbReference type="EMBL" id="GGI54088.1"/>
    </source>
</evidence>
<dbReference type="InterPro" id="IPR000700">
    <property type="entry name" value="PAS-assoc_C"/>
</dbReference>
<accession>A0A8J3F5W1</accession>
<dbReference type="Proteomes" id="UP000627205">
    <property type="component" value="Unassembled WGS sequence"/>
</dbReference>
<evidence type="ECO:0000256" key="2">
    <source>
        <dbReference type="ARBA" id="ARBA00022777"/>
    </source>
</evidence>
<dbReference type="CDD" id="cd00130">
    <property type="entry name" value="PAS"/>
    <property type="match status" value="1"/>
</dbReference>
<reference evidence="7" key="1">
    <citation type="journal article" date="2014" name="Int. J. Syst. Evol. Microbiol.">
        <title>Complete genome sequence of Corynebacterium casei LMG S-19264T (=DSM 44701T), isolated from a smear-ripened cheese.</title>
        <authorList>
            <consortium name="US DOE Joint Genome Institute (JGI-PGF)"/>
            <person name="Walter F."/>
            <person name="Albersmeier A."/>
            <person name="Kalinowski J."/>
            <person name="Ruckert C."/>
        </authorList>
    </citation>
    <scope>NUCLEOTIDE SEQUENCE</scope>
    <source>
        <strain evidence="7">CCM 7664</strain>
    </source>
</reference>
<dbReference type="PANTHER" id="PTHR24421">
    <property type="entry name" value="NITRATE/NITRITE SENSOR PROTEIN NARX-RELATED"/>
    <property type="match status" value="1"/>
</dbReference>
<dbReference type="SMART" id="SM00091">
    <property type="entry name" value="PAS"/>
    <property type="match status" value="1"/>
</dbReference>
<dbReference type="NCBIfam" id="TIGR00229">
    <property type="entry name" value="sensory_box"/>
    <property type="match status" value="1"/>
</dbReference>
<dbReference type="SUPFAM" id="SSF55874">
    <property type="entry name" value="ATPase domain of HSP90 chaperone/DNA topoisomerase II/histidine kinase"/>
    <property type="match status" value="1"/>
</dbReference>
<dbReference type="SUPFAM" id="SSF55785">
    <property type="entry name" value="PYP-like sensor domain (PAS domain)"/>
    <property type="match status" value="1"/>
</dbReference>
<dbReference type="Pfam" id="PF02518">
    <property type="entry name" value="HATPase_c"/>
    <property type="match status" value="1"/>
</dbReference>
<dbReference type="InterPro" id="IPR035965">
    <property type="entry name" value="PAS-like_dom_sf"/>
</dbReference>
<evidence type="ECO:0000259" key="6">
    <source>
        <dbReference type="PROSITE" id="PS50113"/>
    </source>
</evidence>
<dbReference type="InterPro" id="IPR005467">
    <property type="entry name" value="His_kinase_dom"/>
</dbReference>
<gene>
    <name evidence="7" type="ORF">GCM10011430_12620</name>
</gene>
<dbReference type="PROSITE" id="PS50109">
    <property type="entry name" value="HIS_KIN"/>
    <property type="match status" value="1"/>
</dbReference>
<feature type="domain" description="PAS" evidence="5">
    <location>
        <begin position="5"/>
        <end position="75"/>
    </location>
</feature>
<dbReference type="InterPro" id="IPR050482">
    <property type="entry name" value="Sensor_HK_TwoCompSys"/>
</dbReference>
<dbReference type="Pfam" id="PF07730">
    <property type="entry name" value="HisKA_3"/>
    <property type="match status" value="1"/>
</dbReference>
<sequence length="359" mass="40316">MSKTDEELQKAILSNIPDQAWLKDADSRYILVNEAFATACGLPEAQILNRRPVDVWPQEWGQEYIETDRRVMEQGVRLRYEEQRHGQDGTLRWYDTIKTPIRNAEGEVIGTTGISRDITDRKMAEQELLESRSQLRELSAYLQSVREEERTRISRELHDELGQSLTAIRIGLGVLETQYGLQNASAAQAAEWAKNLQQLKHIADSTVESVQRIAADLRPLILDELGLASALDWLLESFSERSGIAFNLVVQPKLPAFDRDVSTAIFRILQEALTNVIRHSHATAVVVELQEDGNAITLRIADNGCGIDSVESHENSIGLLGMRERAFMLGGRLKIQSRPGSGMRIDVQIPLAQNNGERP</sequence>
<evidence type="ECO:0000313" key="8">
    <source>
        <dbReference type="Proteomes" id="UP000627205"/>
    </source>
</evidence>
<dbReference type="GO" id="GO:0046983">
    <property type="term" value="F:protein dimerization activity"/>
    <property type="evidence" value="ECO:0007669"/>
    <property type="project" value="InterPro"/>
</dbReference>
<keyword evidence="3" id="KW-0902">Two-component regulatory system</keyword>
<dbReference type="InterPro" id="IPR003594">
    <property type="entry name" value="HATPase_dom"/>
</dbReference>
<dbReference type="Pfam" id="PF08448">
    <property type="entry name" value="PAS_4"/>
    <property type="match status" value="1"/>
</dbReference>
<dbReference type="PROSITE" id="PS50112">
    <property type="entry name" value="PAS"/>
    <property type="match status" value="1"/>
</dbReference>
<dbReference type="InterPro" id="IPR011712">
    <property type="entry name" value="Sig_transdc_His_kin_sub3_dim/P"/>
</dbReference>
<dbReference type="AlphaFoldDB" id="A0A8J3F5W1"/>
<name>A0A8J3F5W1_9BURK</name>